<proteinExistence type="predicted"/>
<evidence type="ECO:0000313" key="1">
    <source>
        <dbReference type="EMBL" id="GAA4885180.1"/>
    </source>
</evidence>
<keyword evidence="2" id="KW-1185">Reference proteome</keyword>
<reference evidence="2" key="1">
    <citation type="journal article" date="2019" name="Int. J. Syst. Evol. Microbiol.">
        <title>The Global Catalogue of Microorganisms (GCM) 10K type strain sequencing project: providing services to taxonomists for standard genome sequencing and annotation.</title>
        <authorList>
            <consortium name="The Broad Institute Genomics Platform"/>
            <consortium name="The Broad Institute Genome Sequencing Center for Infectious Disease"/>
            <person name="Wu L."/>
            <person name="Ma J."/>
        </authorList>
    </citation>
    <scope>NUCLEOTIDE SEQUENCE [LARGE SCALE GENOMIC DNA]</scope>
    <source>
        <strain evidence="2">JCM 17983</strain>
    </source>
</reference>
<name>A0ABP9ETW6_9PSEU</name>
<gene>
    <name evidence="1" type="ORF">GCM10023203_41870</name>
</gene>
<comment type="caution">
    <text evidence="1">The sequence shown here is derived from an EMBL/GenBank/DDBJ whole genome shotgun (WGS) entry which is preliminary data.</text>
</comment>
<dbReference type="Proteomes" id="UP001500457">
    <property type="component" value="Unassembled WGS sequence"/>
</dbReference>
<dbReference type="EMBL" id="BAABHQ010000012">
    <property type="protein sequence ID" value="GAA4885180.1"/>
    <property type="molecule type" value="Genomic_DNA"/>
</dbReference>
<organism evidence="1 2">
    <name type="scientific">Actinomycetospora straminea</name>
    <dbReference type="NCBI Taxonomy" id="663607"/>
    <lineage>
        <taxon>Bacteria</taxon>
        <taxon>Bacillati</taxon>
        <taxon>Actinomycetota</taxon>
        <taxon>Actinomycetes</taxon>
        <taxon>Pseudonocardiales</taxon>
        <taxon>Pseudonocardiaceae</taxon>
        <taxon>Actinomycetospora</taxon>
    </lineage>
</organism>
<protein>
    <submittedName>
        <fullName evidence="1">Uncharacterized protein</fullName>
    </submittedName>
</protein>
<evidence type="ECO:0000313" key="2">
    <source>
        <dbReference type="Proteomes" id="UP001500457"/>
    </source>
</evidence>
<accession>A0ABP9ETW6</accession>
<sequence length="78" mass="8348">MVLVAWLVLLIGVLLGALAGATVCFKVLRDEMLGRVRPQMDVMELKVDNLRTEVGFLADNQDALRREIGPGGAGLNAG</sequence>